<evidence type="ECO:0000313" key="7">
    <source>
        <dbReference type="EMBL" id="CDF79991.1"/>
    </source>
</evidence>
<evidence type="ECO:0000256" key="2">
    <source>
        <dbReference type="ARBA" id="ARBA00022475"/>
    </source>
</evidence>
<dbReference type="AlphaFoldDB" id="T2KNH8"/>
<feature type="transmembrane region" description="Helical" evidence="6">
    <location>
        <begin position="150"/>
        <end position="171"/>
    </location>
</feature>
<evidence type="ECO:0000256" key="1">
    <source>
        <dbReference type="ARBA" id="ARBA00004651"/>
    </source>
</evidence>
<name>T2KNH8_FORAG</name>
<evidence type="ECO:0000256" key="3">
    <source>
        <dbReference type="ARBA" id="ARBA00022692"/>
    </source>
</evidence>
<dbReference type="Proteomes" id="UP000016160">
    <property type="component" value="Chromosome"/>
</dbReference>
<keyword evidence="3 6" id="KW-0812">Transmembrane</keyword>
<dbReference type="Pfam" id="PF13440">
    <property type="entry name" value="Polysacc_synt_3"/>
    <property type="match status" value="1"/>
</dbReference>
<dbReference type="OrthoDB" id="9770347at2"/>
<keyword evidence="5 6" id="KW-0472">Membrane</keyword>
<dbReference type="PATRIC" id="fig|1347342.6.peg.2287"/>
<evidence type="ECO:0000256" key="4">
    <source>
        <dbReference type="ARBA" id="ARBA00022989"/>
    </source>
</evidence>
<keyword evidence="2" id="KW-1003">Cell membrane</keyword>
<feature type="transmembrane region" description="Helical" evidence="6">
    <location>
        <begin position="291"/>
        <end position="315"/>
    </location>
</feature>
<dbReference type="CDD" id="cd13128">
    <property type="entry name" value="MATE_Wzx_like"/>
    <property type="match status" value="1"/>
</dbReference>
<dbReference type="InterPro" id="IPR050833">
    <property type="entry name" value="Poly_Biosynth_Transport"/>
</dbReference>
<reference evidence="7 8" key="1">
    <citation type="journal article" date="2013" name="Appl. Environ. Microbiol.">
        <title>The genome of the alga-associated marine flavobacterium Formosa agariphila KMM 3901T reveals a broad potential for degradation of algal polysaccharides.</title>
        <authorList>
            <person name="Mann A.J."/>
            <person name="Hahnke R.L."/>
            <person name="Huang S."/>
            <person name="Werner J."/>
            <person name="Xing P."/>
            <person name="Barbeyron T."/>
            <person name="Huettel B."/>
            <person name="Stueber K."/>
            <person name="Reinhardt R."/>
            <person name="Harder J."/>
            <person name="Gloeckner F.O."/>
            <person name="Amann R.I."/>
            <person name="Teeling H."/>
        </authorList>
    </citation>
    <scope>NUCLEOTIDE SEQUENCE [LARGE SCALE GENOMIC DNA]</scope>
    <source>
        <strain evidence="8">DSM 15362 / KCTC 12365 / LMG 23005 / KMM 3901</strain>
    </source>
</reference>
<dbReference type="GO" id="GO:0005886">
    <property type="term" value="C:plasma membrane"/>
    <property type="evidence" value="ECO:0007669"/>
    <property type="project" value="UniProtKB-SubCell"/>
</dbReference>
<proteinExistence type="predicted"/>
<accession>T2KNH8</accession>
<feature type="transmembrane region" description="Helical" evidence="6">
    <location>
        <begin position="12"/>
        <end position="36"/>
    </location>
</feature>
<feature type="transmembrane region" description="Helical" evidence="6">
    <location>
        <begin position="119"/>
        <end position="138"/>
    </location>
</feature>
<gene>
    <name evidence="7" type="ORF">BN863_22790</name>
</gene>
<dbReference type="PANTHER" id="PTHR30250:SF11">
    <property type="entry name" value="O-ANTIGEN TRANSPORTER-RELATED"/>
    <property type="match status" value="1"/>
</dbReference>
<keyword evidence="8" id="KW-1185">Reference proteome</keyword>
<organism evidence="7 8">
    <name type="scientific">Formosa agariphila (strain DSM 15362 / KCTC 12365 / LMG 23005 / KMM 3901 / M-2Alg 35-1)</name>
    <dbReference type="NCBI Taxonomy" id="1347342"/>
    <lineage>
        <taxon>Bacteria</taxon>
        <taxon>Pseudomonadati</taxon>
        <taxon>Bacteroidota</taxon>
        <taxon>Flavobacteriia</taxon>
        <taxon>Flavobacteriales</taxon>
        <taxon>Flavobacteriaceae</taxon>
        <taxon>Formosa</taxon>
    </lineage>
</organism>
<feature type="transmembrane region" description="Helical" evidence="6">
    <location>
        <begin position="257"/>
        <end position="279"/>
    </location>
</feature>
<protein>
    <submittedName>
        <fullName evidence="7">Polysaccharide biosynthesis protein</fullName>
    </submittedName>
</protein>
<feature type="transmembrane region" description="Helical" evidence="6">
    <location>
        <begin position="93"/>
        <end position="113"/>
    </location>
</feature>
<sequence length="439" mass="50984">MDQLKLYYQKFKIYITNSIWVVLSLVIRTLITIFIVSKIAKLLGATEFGWYNLGISIFTILYSFSTLGFGYSFLIKYLSNKNYNKEEIIGTALLSRLVVSSLIIILLSSYIFFYQTDSHYWAVVIASLSIIFQSSEVITTYFQYKMKANIYVPITLVTLIIESVLLIAGIYYELGLIYFITIYSLERLFILIGLLIFLNFEIKLKSLSFDKRLLRKLLIQSWPLLLGALLTAIYARFDQVLIKHFLTAYDLGLYGTSIILSQIWYVIPSLIIPIIFPKIADLKTQTNKKKYYDLIFTLYGILNYLAMGIIVFIYIFGKYIILYLYGIEYIESFDILKILCLNLIISFQSNLTTNLMIVENEENYLFKIKFIGVISNILLNILFLSTMGVKFAAYSLILSSFLSWILMSVFNKKMLELLKLNLKSYLIPLHYKQVLTSFK</sequence>
<dbReference type="eggNOG" id="COG2244">
    <property type="taxonomic scope" value="Bacteria"/>
</dbReference>
<evidence type="ECO:0000313" key="8">
    <source>
        <dbReference type="Proteomes" id="UP000016160"/>
    </source>
</evidence>
<feature type="transmembrane region" description="Helical" evidence="6">
    <location>
        <begin position="364"/>
        <end position="385"/>
    </location>
</feature>
<evidence type="ECO:0000256" key="6">
    <source>
        <dbReference type="SAM" id="Phobius"/>
    </source>
</evidence>
<dbReference type="HOGENOM" id="CLU_022017_6_3_10"/>
<dbReference type="PANTHER" id="PTHR30250">
    <property type="entry name" value="PST FAMILY PREDICTED COLANIC ACID TRANSPORTER"/>
    <property type="match status" value="1"/>
</dbReference>
<feature type="transmembrane region" description="Helical" evidence="6">
    <location>
        <begin position="217"/>
        <end position="237"/>
    </location>
</feature>
<comment type="subcellular location">
    <subcellularLocation>
        <location evidence="1">Cell membrane</location>
        <topology evidence="1">Multi-pass membrane protein</topology>
    </subcellularLocation>
</comment>
<feature type="transmembrane region" description="Helical" evidence="6">
    <location>
        <begin position="48"/>
        <end position="73"/>
    </location>
</feature>
<dbReference type="RefSeq" id="WP_038530658.1">
    <property type="nucleotide sequence ID" value="NZ_HG315671.1"/>
</dbReference>
<dbReference type="STRING" id="1347342.BN863_22790"/>
<dbReference type="EMBL" id="HG315671">
    <property type="protein sequence ID" value="CDF79991.1"/>
    <property type="molecule type" value="Genomic_DNA"/>
</dbReference>
<evidence type="ECO:0000256" key="5">
    <source>
        <dbReference type="ARBA" id="ARBA00023136"/>
    </source>
</evidence>
<keyword evidence="4 6" id="KW-1133">Transmembrane helix</keyword>
<feature type="transmembrane region" description="Helical" evidence="6">
    <location>
        <begin position="391"/>
        <end position="410"/>
    </location>
</feature>
<feature type="transmembrane region" description="Helical" evidence="6">
    <location>
        <begin position="177"/>
        <end position="197"/>
    </location>
</feature>